<dbReference type="Proteomes" id="UP001461341">
    <property type="component" value="Chromosome"/>
</dbReference>
<dbReference type="RefSeq" id="WP_369018528.1">
    <property type="nucleotide sequence ID" value="NZ_CP121689.1"/>
</dbReference>
<dbReference type="InterPro" id="IPR013420">
    <property type="entry name" value="CRISPR-assoc_prot_Cas8b/Csh1_C"/>
</dbReference>
<name>A0ABZ2YBJ1_9BACT</name>
<keyword evidence="2" id="KW-1185">Reference proteome</keyword>
<protein>
    <submittedName>
        <fullName evidence="1">TIGR02556 family CRISPR-associated protein</fullName>
    </submittedName>
</protein>
<dbReference type="NCBIfam" id="TIGR02556">
    <property type="entry name" value="cas_TM1802"/>
    <property type="match status" value="1"/>
</dbReference>
<dbReference type="NCBIfam" id="TIGR02591">
    <property type="entry name" value="cas_Csh1"/>
    <property type="match status" value="1"/>
</dbReference>
<reference evidence="1 2" key="1">
    <citation type="submission" date="2023-03" db="EMBL/GenBank/DDBJ databases">
        <title>Novel Species.</title>
        <authorList>
            <person name="Ma S."/>
        </authorList>
    </citation>
    <scope>NUCLEOTIDE SEQUENCE [LARGE SCALE GENOMIC DNA]</scope>
    <source>
        <strain evidence="1 2">B11</strain>
    </source>
</reference>
<dbReference type="InterPro" id="IPR013389">
    <property type="entry name" value="CRISPR-assoc_prot_Cas8b"/>
</dbReference>
<dbReference type="EMBL" id="CP121689">
    <property type="protein sequence ID" value="WZL76370.1"/>
    <property type="molecule type" value="Genomic_DNA"/>
</dbReference>
<proteinExistence type="predicted"/>
<organism evidence="1 2">
    <name type="scientific">Thermatribacter velox</name>
    <dbReference type="NCBI Taxonomy" id="3039681"/>
    <lineage>
        <taxon>Bacteria</taxon>
        <taxon>Pseudomonadati</taxon>
        <taxon>Atribacterota</taxon>
        <taxon>Atribacteria</taxon>
        <taxon>Atribacterales</taxon>
        <taxon>Thermatribacteraceae</taxon>
        <taxon>Thermatribacter</taxon>
    </lineage>
</organism>
<evidence type="ECO:0000313" key="1">
    <source>
        <dbReference type="EMBL" id="WZL76370.1"/>
    </source>
</evidence>
<gene>
    <name evidence="1" type="ORF">QBE54_01145</name>
</gene>
<evidence type="ECO:0000313" key="2">
    <source>
        <dbReference type="Proteomes" id="UP001461341"/>
    </source>
</evidence>
<accession>A0ABZ2YBJ1</accession>
<sequence>MLEGIRQVGKAYRESTSRGFIFSLVNRPPEDRDGSKKHLLAMDFRIAEGCIELSFPELSDRVCEEYLWVGNCKGSIPQDRLTTDQLRYLFFDALPNLNSKLEDGELKETIAEVVGKFFTEAGVGSGKVRFLDIRKVRDFPSTIELPQAEDVKKFQREYIKLFFKLLKEHYNFSDKDFGLFSLLIEGKKPSELEEYVTYLERSMVEEQFKGSFRGTCYVCGREDQLTFDTTRLPDKFYITKLIIFSSDLAGKSKDAGFAKNFALCRECYKDLISGMRYLRNYLSASLARNTLYIIPGLFSNPVEKTLTTSWMDLSRRLVVSTFTPEGFLKFREEVEQELKDYQEFAKLIDYGYVDLLFYRSEQSSFKIKRLIREVPLRRVQEIREALEETRKLGAELLGESKDWLLSLNGMYYLLPVRSGAEVEHRKILDVYEHLFLGYPLDRNLLMHFFLTLAQVYYFGRPDYNVNPGNNSEWGLVRSILQTQLLLKFFEKLSLLKGGGKTVEANLEVLGEDIAQYVRRMGYSEEETALFLLGYLIGEIGARQLRGSDSAKKPILNKINFNGMSAKRILALSNEVFEKLDQYQIRKYNEKTFAVMKSLLDAHIKNWKLSEAENVYYILSGYAFCTYQMVTRNKRGEEEEEQ</sequence>
<dbReference type="Pfam" id="PF09484">
    <property type="entry name" value="Cas_TM1802"/>
    <property type="match status" value="1"/>
</dbReference>